<dbReference type="PATRIC" id="fig|1224163.3.peg.530"/>
<keyword evidence="8" id="KW-1185">Reference proteome</keyword>
<dbReference type="InterPro" id="IPR016082">
    <property type="entry name" value="Ribosomal_uL30_ferredoxin-like"/>
</dbReference>
<dbReference type="GO" id="GO:0003735">
    <property type="term" value="F:structural constituent of ribosome"/>
    <property type="evidence" value="ECO:0007669"/>
    <property type="project" value="InterPro"/>
</dbReference>
<gene>
    <name evidence="5 7" type="primary">rpmD</name>
    <name evidence="7" type="ORF">B841_02630</name>
</gene>
<keyword evidence="4 5" id="KW-0687">Ribonucleoprotein</keyword>
<dbReference type="SUPFAM" id="SSF55129">
    <property type="entry name" value="Ribosomal protein L30p/L7e"/>
    <property type="match status" value="1"/>
</dbReference>
<dbReference type="KEGG" id="cmd:B841_02630"/>
<organism evidence="7 8">
    <name type="scientific">Corynebacterium maris DSM 45190</name>
    <dbReference type="NCBI Taxonomy" id="1224163"/>
    <lineage>
        <taxon>Bacteria</taxon>
        <taxon>Bacillati</taxon>
        <taxon>Actinomycetota</taxon>
        <taxon>Actinomycetes</taxon>
        <taxon>Mycobacteriales</taxon>
        <taxon>Corynebacteriaceae</taxon>
        <taxon>Corynebacterium</taxon>
    </lineage>
</organism>
<evidence type="ECO:0000256" key="2">
    <source>
        <dbReference type="ARBA" id="ARBA00011838"/>
    </source>
</evidence>
<dbReference type="NCBIfam" id="TIGR01308">
    <property type="entry name" value="rpmD_bact"/>
    <property type="match status" value="1"/>
</dbReference>
<evidence type="ECO:0000313" key="7">
    <source>
        <dbReference type="EMBL" id="AGS34009.1"/>
    </source>
</evidence>
<dbReference type="STRING" id="1224163.B841_02630"/>
<evidence type="ECO:0000313" key="8">
    <source>
        <dbReference type="Proteomes" id="UP000015388"/>
    </source>
</evidence>
<evidence type="ECO:0000259" key="6">
    <source>
        <dbReference type="Pfam" id="PF00327"/>
    </source>
</evidence>
<dbReference type="CDD" id="cd01658">
    <property type="entry name" value="Ribosomal_L30"/>
    <property type="match status" value="1"/>
</dbReference>
<dbReference type="InterPro" id="IPR036919">
    <property type="entry name" value="Ribo_uL30_ferredoxin-like_sf"/>
</dbReference>
<dbReference type="OrthoDB" id="9812790at2"/>
<dbReference type="Gene3D" id="3.30.1390.20">
    <property type="entry name" value="Ribosomal protein L30, ferredoxin-like fold domain"/>
    <property type="match status" value="1"/>
</dbReference>
<dbReference type="GO" id="GO:0015934">
    <property type="term" value="C:large ribosomal subunit"/>
    <property type="evidence" value="ECO:0007669"/>
    <property type="project" value="InterPro"/>
</dbReference>
<dbReference type="AlphaFoldDB" id="S5SSD0"/>
<evidence type="ECO:0000256" key="3">
    <source>
        <dbReference type="ARBA" id="ARBA00022980"/>
    </source>
</evidence>
<dbReference type="EMBL" id="CP003924">
    <property type="protein sequence ID" value="AGS34009.1"/>
    <property type="molecule type" value="Genomic_DNA"/>
</dbReference>
<comment type="similarity">
    <text evidence="1 5">Belongs to the universal ribosomal protein uL30 family.</text>
</comment>
<dbReference type="Proteomes" id="UP000015388">
    <property type="component" value="Chromosome"/>
</dbReference>
<evidence type="ECO:0000256" key="4">
    <source>
        <dbReference type="ARBA" id="ARBA00023274"/>
    </source>
</evidence>
<keyword evidence="3 5" id="KW-0689">Ribosomal protein</keyword>
<dbReference type="InterPro" id="IPR005996">
    <property type="entry name" value="Ribosomal_uL30_bac-type"/>
</dbReference>
<evidence type="ECO:0000256" key="5">
    <source>
        <dbReference type="HAMAP-Rule" id="MF_01371"/>
    </source>
</evidence>
<dbReference type="Pfam" id="PF00327">
    <property type="entry name" value="Ribosomal_L30"/>
    <property type="match status" value="1"/>
</dbReference>
<proteinExistence type="inferred from homology"/>
<reference evidence="7 8" key="1">
    <citation type="submission" date="2012-11" db="EMBL/GenBank/DDBJ databases">
        <title>The complete genome sequence of Corynebacterium maris Coryn-1 (=DSM 45190).</title>
        <authorList>
            <person name="Schaffert L."/>
            <person name="Albersmeier A."/>
            <person name="Kalinowski J."/>
            <person name="Ruckert C."/>
        </authorList>
    </citation>
    <scope>NUCLEOTIDE SEQUENCE [LARGE SCALE GENOMIC DNA]</scope>
    <source>
        <strain evidence="8">Coryn-1</strain>
    </source>
</reference>
<dbReference type="PIRSF" id="PIRSF002211">
    <property type="entry name" value="Ribosomal_L30_bac-type"/>
    <property type="match status" value="1"/>
</dbReference>
<dbReference type="eggNOG" id="COG1841">
    <property type="taxonomic scope" value="Bacteria"/>
</dbReference>
<dbReference type="GO" id="GO:0006412">
    <property type="term" value="P:translation"/>
    <property type="evidence" value="ECO:0007669"/>
    <property type="project" value="UniProtKB-UniRule"/>
</dbReference>
<dbReference type="HOGENOM" id="CLU_131047_2_0_11"/>
<comment type="subunit">
    <text evidence="2 5">Part of the 50S ribosomal subunit.</text>
</comment>
<name>S5SSD0_9CORY</name>
<sequence>MALKITLDKGFIGEKPQTRANLRALGLKKIRQSVIKQDNAATRGQIHVVRHLITVEEVAGE</sequence>
<accession>S5SSD0</accession>
<feature type="domain" description="Large ribosomal subunit protein uL30-like ferredoxin-like fold" evidence="6">
    <location>
        <begin position="3"/>
        <end position="53"/>
    </location>
</feature>
<dbReference type="RefSeq" id="WP_020933943.1">
    <property type="nucleotide sequence ID" value="NC_021915.1"/>
</dbReference>
<dbReference type="HAMAP" id="MF_01371_B">
    <property type="entry name" value="Ribosomal_uL30_B"/>
    <property type="match status" value="1"/>
</dbReference>
<evidence type="ECO:0000256" key="1">
    <source>
        <dbReference type="ARBA" id="ARBA00007594"/>
    </source>
</evidence>
<protein>
    <recommendedName>
        <fullName evidence="5">Large ribosomal subunit protein uL30</fullName>
    </recommendedName>
</protein>